<evidence type="ECO:0000256" key="3">
    <source>
        <dbReference type="ARBA" id="ARBA00022771"/>
    </source>
</evidence>
<feature type="compositionally biased region" description="Low complexity" evidence="7">
    <location>
        <begin position="32"/>
        <end position="49"/>
    </location>
</feature>
<name>A0A8D3DLQ2_SCOMX</name>
<proteinExistence type="inferred from homology"/>
<feature type="compositionally biased region" description="Low complexity" evidence="7">
    <location>
        <begin position="383"/>
        <end position="416"/>
    </location>
</feature>
<reference evidence="10" key="1">
    <citation type="submission" date="2023-05" db="EMBL/GenBank/DDBJ databases">
        <title>High-quality long-read genome of Scophthalmus maximus.</title>
        <authorList>
            <person name="Lien S."/>
            <person name="Martinez P."/>
        </authorList>
    </citation>
    <scope>NUCLEOTIDE SEQUENCE [LARGE SCALE GENOMIC DNA]</scope>
</reference>
<dbReference type="InterPro" id="IPR039548">
    <property type="entry name" value="JADE2_PHD"/>
</dbReference>
<feature type="compositionally biased region" description="Low complexity" evidence="7">
    <location>
        <begin position="865"/>
        <end position="878"/>
    </location>
</feature>
<dbReference type="InterPro" id="IPR034732">
    <property type="entry name" value="EPHD"/>
</dbReference>
<feature type="region of interest" description="Disordered" evidence="7">
    <location>
        <begin position="617"/>
        <end position="653"/>
    </location>
</feature>
<dbReference type="InterPro" id="IPR013083">
    <property type="entry name" value="Znf_RING/FYVE/PHD"/>
</dbReference>
<evidence type="ECO:0000313" key="11">
    <source>
        <dbReference type="Proteomes" id="UP000694558"/>
    </source>
</evidence>
<feature type="compositionally biased region" description="Basic and acidic residues" evidence="7">
    <location>
        <begin position="783"/>
        <end position="798"/>
    </location>
</feature>
<dbReference type="CDD" id="cd15705">
    <property type="entry name" value="ePHD_JADE2"/>
    <property type="match status" value="1"/>
</dbReference>
<feature type="compositionally biased region" description="Basic and acidic residues" evidence="7">
    <location>
        <begin position="833"/>
        <end position="843"/>
    </location>
</feature>
<dbReference type="PANTHER" id="PTHR13793">
    <property type="entry name" value="PHD FINGER PROTEINS"/>
    <property type="match status" value="1"/>
</dbReference>
<dbReference type="GeneTree" id="ENSGT00940000158570"/>
<evidence type="ECO:0000256" key="5">
    <source>
        <dbReference type="ARBA" id="ARBA00038371"/>
    </source>
</evidence>
<keyword evidence="2" id="KW-0677">Repeat</keyword>
<evidence type="ECO:0000256" key="7">
    <source>
        <dbReference type="SAM" id="MobiDB-lite"/>
    </source>
</evidence>
<dbReference type="Pfam" id="PF13831">
    <property type="entry name" value="PHD_2"/>
    <property type="match status" value="1"/>
</dbReference>
<sequence length="974" mass="108390">MKTHLHLLSNSPRKHTSGSPRMESEKKRRKYSTSSNDSDTTDSQVTSWSRSSKNTGTSSTWVRLQHKKPSEVFRTDFITAMKLPDSAQLGPDDFYVLSDPWRQEWEKGVQVPANLEAIPEPVVRLPQESASGDTLEREGGTRPPPTKLYSCYDLDDLDVAWLELVNQEFKQMALPELDELTMECVLVELESVCEEKMQQAIEMEEGLGIEYDEDVVCDVCRSPEGEDGNEMVFCDKCNVCVHQACYGILKVPQGNWLCRTCALGVQPKCLLCPKRGGALKPTRSGTKWVHVSCALWIPEVSIGCPEKMEPITKVSHIPASRWALSCSLCREHTGTCIQCSMPSCIVAFHVTCAFDHGLEMRTILAENDEVRFKSFCLEHSCTASNSSATTNNSSSSTYVNNGNHTTISTTNGTHGTFRPDRATAGVSSELRLDQQHQPNGGSELDPRPVLFPVSVSASERAERDQLERDKVSQRKQKLQELEDEFYRLVDPREVAENLGMPVTQVDFLYQFWKLKRKGNFNRPLVTLKRDEVDNLAQQEQDVLYRRLKLFTHLRQDLERGLCMLHTRQPIHDVWIHCQVRNLCYMVTRREKMKHTLCDLQEKIFHLQIQLLEEDMAGEKTQKGEKRKQNGVKEKGKERRKSSPEKKKERWKSENGSLLKELGLSKSFPLDNSLFDSWLAQSVQITADDMLSQWALGAQHGDKSGSLLSDQLLQGEESLLNLMMENSMQSTWKTPQLGRRRGSNKLRARGQPTAPTEPPALLSAAAVSTASSPSTAKSLWVSVAEEKPSHVSRRGERSRGSSKALHHHHLHHHQTRSSDLQGDPPPQPPISKMDSCHISEDRGPWDSVTAGNGVASGAGSVFIAGSSPPTASSPGVTVPDTGTIRCGGAPRPRLPRQGKSRGRSVNGGGGVAGLESMQLPLTGKNTSLLDAAETDGYFSDGEQSDSDTRSGGRRLRLPQLHSGNEDLLRRSVLAS</sequence>
<dbReference type="PROSITE" id="PS51805">
    <property type="entry name" value="EPHD"/>
    <property type="match status" value="1"/>
</dbReference>
<dbReference type="Ensembl" id="ENSSMAT00000041368.1">
    <property type="protein sequence ID" value="ENSSMAP00000060461.1"/>
    <property type="gene ID" value="ENSSMAG00000007087.2"/>
</dbReference>
<feature type="compositionally biased region" description="Basic residues" evidence="7">
    <location>
        <begin position="803"/>
        <end position="814"/>
    </location>
</feature>
<protein>
    <submittedName>
        <fullName evidence="10">Jade family PHD finger 2</fullName>
    </submittedName>
</protein>
<dbReference type="FunFam" id="3.30.40.10:FF:000030">
    <property type="entry name" value="Protein Jade-1 isoform 1"/>
    <property type="match status" value="1"/>
</dbReference>
<feature type="compositionally biased region" description="Basic residues" evidence="7">
    <location>
        <begin position="737"/>
        <end position="747"/>
    </location>
</feature>
<dbReference type="Proteomes" id="UP000694558">
    <property type="component" value="Chromosome 4"/>
</dbReference>
<dbReference type="PROSITE" id="PS50016">
    <property type="entry name" value="ZF_PHD_2"/>
    <property type="match status" value="1"/>
</dbReference>
<dbReference type="AlphaFoldDB" id="A0A8D3DLQ2"/>
<keyword evidence="4" id="KW-0862">Zinc</keyword>
<dbReference type="GO" id="GO:0000123">
    <property type="term" value="C:histone acetyltransferase complex"/>
    <property type="evidence" value="ECO:0007669"/>
    <property type="project" value="TreeGrafter"/>
</dbReference>
<dbReference type="InterPro" id="IPR019787">
    <property type="entry name" value="Znf_PHD-finger"/>
</dbReference>
<evidence type="ECO:0000259" key="8">
    <source>
        <dbReference type="PROSITE" id="PS50016"/>
    </source>
</evidence>
<dbReference type="FunFam" id="3.30.40.10:FF:000004">
    <property type="entry name" value="Jade family PHD finger 2"/>
    <property type="match status" value="1"/>
</dbReference>
<organism evidence="10 11">
    <name type="scientific">Scophthalmus maximus</name>
    <name type="common">Turbot</name>
    <name type="synonym">Psetta maxima</name>
    <dbReference type="NCBI Taxonomy" id="52904"/>
    <lineage>
        <taxon>Eukaryota</taxon>
        <taxon>Metazoa</taxon>
        <taxon>Chordata</taxon>
        <taxon>Craniata</taxon>
        <taxon>Vertebrata</taxon>
        <taxon>Euteleostomi</taxon>
        <taxon>Actinopterygii</taxon>
        <taxon>Neopterygii</taxon>
        <taxon>Teleostei</taxon>
        <taxon>Neoteleostei</taxon>
        <taxon>Acanthomorphata</taxon>
        <taxon>Carangaria</taxon>
        <taxon>Pleuronectiformes</taxon>
        <taxon>Pleuronectoidei</taxon>
        <taxon>Scophthalmidae</taxon>
        <taxon>Scophthalmus</taxon>
    </lineage>
</organism>
<dbReference type="Pfam" id="PF13832">
    <property type="entry name" value="zf-HC5HC2H_2"/>
    <property type="match status" value="1"/>
</dbReference>
<accession>A0A8D3DLQ2</accession>
<dbReference type="InterPro" id="IPR011011">
    <property type="entry name" value="Znf_FYVE_PHD"/>
</dbReference>
<evidence type="ECO:0000256" key="2">
    <source>
        <dbReference type="ARBA" id="ARBA00022737"/>
    </source>
</evidence>
<dbReference type="GO" id="GO:0008270">
    <property type="term" value="F:zinc ion binding"/>
    <property type="evidence" value="ECO:0007669"/>
    <property type="project" value="UniProtKB-KW"/>
</dbReference>
<dbReference type="GO" id="GO:0006357">
    <property type="term" value="P:regulation of transcription by RNA polymerase II"/>
    <property type="evidence" value="ECO:0007669"/>
    <property type="project" value="TreeGrafter"/>
</dbReference>
<dbReference type="Gene3D" id="3.30.40.10">
    <property type="entry name" value="Zinc/RING finger domain, C3HC4 (zinc finger)"/>
    <property type="match status" value="2"/>
</dbReference>
<comment type="similarity">
    <text evidence="5">Belongs to the JADE family.</text>
</comment>
<feature type="compositionally biased region" description="Low complexity" evidence="7">
    <location>
        <begin position="758"/>
        <end position="767"/>
    </location>
</feature>
<feature type="compositionally biased region" description="Basic residues" evidence="7">
    <location>
        <begin position="892"/>
        <end position="901"/>
    </location>
</feature>
<keyword evidence="3 6" id="KW-0863">Zinc-finger</keyword>
<feature type="compositionally biased region" description="Polar residues" evidence="7">
    <location>
        <begin position="50"/>
        <end position="62"/>
    </location>
</feature>
<dbReference type="PANTHER" id="PTHR13793:SF84">
    <property type="entry name" value="E3 UBIQUITIN-PROTEIN LIGASE JADE-2"/>
    <property type="match status" value="1"/>
</dbReference>
<feature type="region of interest" description="Disordered" evidence="7">
    <location>
        <begin position="1"/>
        <end position="62"/>
    </location>
</feature>
<feature type="region of interest" description="Disordered" evidence="7">
    <location>
        <begin position="729"/>
        <end position="767"/>
    </location>
</feature>
<feature type="region of interest" description="Disordered" evidence="7">
    <location>
        <begin position="383"/>
        <end position="421"/>
    </location>
</feature>
<reference evidence="10" key="2">
    <citation type="submission" date="2025-08" db="UniProtKB">
        <authorList>
            <consortium name="Ensembl"/>
        </authorList>
    </citation>
    <scope>IDENTIFICATION</scope>
</reference>
<evidence type="ECO:0000259" key="9">
    <source>
        <dbReference type="PROSITE" id="PS51805"/>
    </source>
</evidence>
<keyword evidence="1" id="KW-0479">Metal-binding</keyword>
<dbReference type="InterPro" id="IPR050701">
    <property type="entry name" value="Histone_Mod_Regulator"/>
</dbReference>
<dbReference type="InterPro" id="IPR001965">
    <property type="entry name" value="Znf_PHD"/>
</dbReference>
<dbReference type="InterPro" id="IPR019786">
    <property type="entry name" value="Zinc_finger_PHD-type_CS"/>
</dbReference>
<dbReference type="SMART" id="SM00249">
    <property type="entry name" value="PHD"/>
    <property type="match status" value="2"/>
</dbReference>
<feature type="domain" description="PHD-type" evidence="8">
    <location>
        <begin position="214"/>
        <end position="264"/>
    </location>
</feature>
<dbReference type="CDD" id="cd15680">
    <property type="entry name" value="PHD_JADE2"/>
    <property type="match status" value="1"/>
</dbReference>
<feature type="region of interest" description="Disordered" evidence="7">
    <location>
        <begin position="781"/>
        <end position="843"/>
    </location>
</feature>
<evidence type="ECO:0000313" key="10">
    <source>
        <dbReference type="Ensembl" id="ENSSMAP00000060461.1"/>
    </source>
</evidence>
<dbReference type="SUPFAM" id="SSF57903">
    <property type="entry name" value="FYVE/PHD zinc finger"/>
    <property type="match status" value="1"/>
</dbReference>
<evidence type="ECO:0000256" key="4">
    <source>
        <dbReference type="ARBA" id="ARBA00022833"/>
    </source>
</evidence>
<feature type="domain" description="PHD-type" evidence="9">
    <location>
        <begin position="266"/>
        <end position="380"/>
    </location>
</feature>
<dbReference type="InterPro" id="IPR039549">
    <property type="entry name" value="JADE2_ePHD"/>
</dbReference>
<feature type="compositionally biased region" description="Basic and acidic residues" evidence="7">
    <location>
        <begin position="617"/>
        <end position="652"/>
    </location>
</feature>
<evidence type="ECO:0000256" key="6">
    <source>
        <dbReference type="PROSITE-ProRule" id="PRU00146"/>
    </source>
</evidence>
<evidence type="ECO:0000256" key="1">
    <source>
        <dbReference type="ARBA" id="ARBA00022723"/>
    </source>
</evidence>
<gene>
    <name evidence="10" type="primary">JADE2</name>
</gene>
<dbReference type="PROSITE" id="PS01359">
    <property type="entry name" value="ZF_PHD_1"/>
    <property type="match status" value="1"/>
</dbReference>
<feature type="region of interest" description="Disordered" evidence="7">
    <location>
        <begin position="865"/>
        <end position="974"/>
    </location>
</feature>